<evidence type="ECO:0008006" key="4">
    <source>
        <dbReference type="Google" id="ProtNLM"/>
    </source>
</evidence>
<name>A0ABP7Q7L8_9GAMM</name>
<evidence type="ECO:0000313" key="3">
    <source>
        <dbReference type="Proteomes" id="UP001501337"/>
    </source>
</evidence>
<keyword evidence="1" id="KW-0812">Transmembrane</keyword>
<evidence type="ECO:0000313" key="2">
    <source>
        <dbReference type="EMBL" id="GAA3976418.1"/>
    </source>
</evidence>
<dbReference type="RefSeq" id="WP_344809129.1">
    <property type="nucleotide sequence ID" value="NZ_BAABBO010000019.1"/>
</dbReference>
<keyword evidence="1" id="KW-1133">Transmembrane helix</keyword>
<comment type="caution">
    <text evidence="2">The sequence shown here is derived from an EMBL/GenBank/DDBJ whole genome shotgun (WGS) entry which is preliminary data.</text>
</comment>
<feature type="transmembrane region" description="Helical" evidence="1">
    <location>
        <begin position="107"/>
        <end position="131"/>
    </location>
</feature>
<organism evidence="2 3">
    <name type="scientific">Allohahella marinimesophila</name>
    <dbReference type="NCBI Taxonomy" id="1054972"/>
    <lineage>
        <taxon>Bacteria</taxon>
        <taxon>Pseudomonadati</taxon>
        <taxon>Pseudomonadota</taxon>
        <taxon>Gammaproteobacteria</taxon>
        <taxon>Oceanospirillales</taxon>
        <taxon>Hahellaceae</taxon>
        <taxon>Allohahella</taxon>
    </lineage>
</organism>
<accession>A0ABP7Q7L8</accession>
<protein>
    <recommendedName>
        <fullName evidence="4">RseC/MucC-like positive regulator of sigma(E)</fullName>
    </recommendedName>
</protein>
<dbReference type="EMBL" id="BAABBO010000019">
    <property type="protein sequence ID" value="GAA3976418.1"/>
    <property type="molecule type" value="Genomic_DNA"/>
</dbReference>
<dbReference type="Proteomes" id="UP001501337">
    <property type="component" value="Unassembled WGS sequence"/>
</dbReference>
<keyword evidence="3" id="KW-1185">Reference proteome</keyword>
<keyword evidence="1" id="KW-0472">Membrane</keyword>
<reference evidence="3" key="1">
    <citation type="journal article" date="2019" name="Int. J. Syst. Evol. Microbiol.">
        <title>The Global Catalogue of Microorganisms (GCM) 10K type strain sequencing project: providing services to taxonomists for standard genome sequencing and annotation.</title>
        <authorList>
            <consortium name="The Broad Institute Genomics Platform"/>
            <consortium name="The Broad Institute Genome Sequencing Center for Infectious Disease"/>
            <person name="Wu L."/>
            <person name="Ma J."/>
        </authorList>
    </citation>
    <scope>NUCLEOTIDE SEQUENCE [LARGE SCALE GENOMIC DNA]</scope>
    <source>
        <strain evidence="3">JCM 17555</strain>
    </source>
</reference>
<sequence length="176" mass="18815">MTVSRQDCFPTATDSQTIQAMVRVLATTSGELEFEAIDGGAAGVCARCDQGKGCGQSLLLRLRRSSRSRLRLRLDQFINRDDWPAAPAPGALCRLEIPSHALLKMTVLLYGLPLFGLIVGTSLAVLGLSWLNPDASALRQDLLCAGAGIIGMVGGAGLVKNLSPLRYCEVRLHPQL</sequence>
<proteinExistence type="predicted"/>
<evidence type="ECO:0000256" key="1">
    <source>
        <dbReference type="SAM" id="Phobius"/>
    </source>
</evidence>
<dbReference type="Pfam" id="PF04246">
    <property type="entry name" value="RseC_MucC"/>
    <property type="match status" value="1"/>
</dbReference>
<feature type="transmembrane region" description="Helical" evidence="1">
    <location>
        <begin position="137"/>
        <end position="159"/>
    </location>
</feature>
<gene>
    <name evidence="2" type="ORF">GCM10022278_36620</name>
</gene>